<evidence type="ECO:0000313" key="6">
    <source>
        <dbReference type="Proteomes" id="UP000515344"/>
    </source>
</evidence>
<evidence type="ECO:0000313" key="5">
    <source>
        <dbReference type="EMBL" id="QNA46707.1"/>
    </source>
</evidence>
<comment type="similarity">
    <text evidence="1">Belongs to the Gfo/Idh/MocA family.</text>
</comment>
<proteinExistence type="inferred from homology"/>
<evidence type="ECO:0000259" key="4">
    <source>
        <dbReference type="Pfam" id="PF22725"/>
    </source>
</evidence>
<evidence type="ECO:0000256" key="1">
    <source>
        <dbReference type="ARBA" id="ARBA00010928"/>
    </source>
</evidence>
<dbReference type="InterPro" id="IPR055170">
    <property type="entry name" value="GFO_IDH_MocA-like_dom"/>
</dbReference>
<dbReference type="Pfam" id="PF22725">
    <property type="entry name" value="GFO_IDH_MocA_C3"/>
    <property type="match status" value="1"/>
</dbReference>
<gene>
    <name evidence="5" type="ORF">H4075_07160</name>
</gene>
<dbReference type="Proteomes" id="UP000515344">
    <property type="component" value="Chromosome"/>
</dbReference>
<dbReference type="InterPro" id="IPR036291">
    <property type="entry name" value="NAD(P)-bd_dom_sf"/>
</dbReference>
<dbReference type="RefSeq" id="WP_182806599.1">
    <property type="nucleotide sequence ID" value="NZ_CP060007.1"/>
</dbReference>
<keyword evidence="6" id="KW-1185">Reference proteome</keyword>
<reference evidence="6" key="1">
    <citation type="submission" date="2020-08" db="EMBL/GenBank/DDBJ databases">
        <title>Lacibacter sp. S13-6-6 genome sequencing.</title>
        <authorList>
            <person name="Jin L."/>
        </authorList>
    </citation>
    <scope>NUCLEOTIDE SEQUENCE [LARGE SCALE GENOMIC DNA]</scope>
    <source>
        <strain evidence="6">S13-6-6</strain>
    </source>
</reference>
<dbReference type="Pfam" id="PF01408">
    <property type="entry name" value="GFO_IDH_MocA"/>
    <property type="match status" value="1"/>
</dbReference>
<dbReference type="KEGG" id="lacs:H4075_07160"/>
<evidence type="ECO:0000256" key="2">
    <source>
        <dbReference type="ARBA" id="ARBA00023002"/>
    </source>
</evidence>
<dbReference type="SUPFAM" id="SSF55347">
    <property type="entry name" value="Glyceraldehyde-3-phosphate dehydrogenase-like, C-terminal domain"/>
    <property type="match status" value="1"/>
</dbReference>
<sequence length="397" mass="43903">MVRNGRVIRAGIIGSGFAAKFHFEAVKRVYSANVVVAGAYSTNKDRLNAFTQPREIKSYESLEALIAASDVLHICTPPSTHEEMLIQVLKQDKHVIVEKPFTGYFGDGTAAFNGDTFSRKEGLAFALKSIERILSAEKESKGSIMYAENWVYAPAIQKERELIEKTDAQILWIQAQQSHSGSHSLDYGQWRLSGGGSLMGKGSHPLTAAIYLKQVEGLSRNKKSIRPKTVSARTHAVTRMPGYKNESHLRDTYKDVEDYATVHVVFEDGSVADIVASELLHGGVKNYVEVHANNHRTICNIAPNNAMQTYNPLEENFSDVYVVEKTGTKQGWSFISPDEAWFNGYQHEMEAFYRTAAVGEAIESNSQLAADVIATIYAAYVSAESRGEEVAIPIINS</sequence>
<dbReference type="Gene3D" id="3.30.360.10">
    <property type="entry name" value="Dihydrodipicolinate Reductase, domain 2"/>
    <property type="match status" value="1"/>
</dbReference>
<accession>A0A7G5XMK4</accession>
<evidence type="ECO:0000259" key="3">
    <source>
        <dbReference type="Pfam" id="PF01408"/>
    </source>
</evidence>
<name>A0A7G5XMK4_9BACT</name>
<dbReference type="SUPFAM" id="SSF51735">
    <property type="entry name" value="NAD(P)-binding Rossmann-fold domains"/>
    <property type="match status" value="1"/>
</dbReference>
<dbReference type="EMBL" id="CP060007">
    <property type="protein sequence ID" value="QNA46707.1"/>
    <property type="molecule type" value="Genomic_DNA"/>
</dbReference>
<dbReference type="AlphaFoldDB" id="A0A7G5XMK4"/>
<feature type="domain" description="Gfo/Idh/MocA-like oxidoreductase N-terminal" evidence="3">
    <location>
        <begin position="8"/>
        <end position="102"/>
    </location>
</feature>
<feature type="domain" description="GFO/IDH/MocA-like oxidoreductase" evidence="4">
    <location>
        <begin position="169"/>
        <end position="292"/>
    </location>
</feature>
<protein>
    <submittedName>
        <fullName evidence="5">Gfo/Idh/MocA family oxidoreductase</fullName>
    </submittedName>
</protein>
<keyword evidence="2" id="KW-0560">Oxidoreductase</keyword>
<dbReference type="GO" id="GO:0000166">
    <property type="term" value="F:nucleotide binding"/>
    <property type="evidence" value="ECO:0007669"/>
    <property type="project" value="InterPro"/>
</dbReference>
<dbReference type="PANTHER" id="PTHR42840">
    <property type="entry name" value="NAD(P)-BINDING ROSSMANN-FOLD SUPERFAMILY PROTEIN-RELATED"/>
    <property type="match status" value="1"/>
</dbReference>
<dbReference type="InterPro" id="IPR000683">
    <property type="entry name" value="Gfo/Idh/MocA-like_OxRdtase_N"/>
</dbReference>
<dbReference type="GO" id="GO:0016491">
    <property type="term" value="F:oxidoreductase activity"/>
    <property type="evidence" value="ECO:0007669"/>
    <property type="project" value="UniProtKB-KW"/>
</dbReference>
<dbReference type="PANTHER" id="PTHR42840:SF3">
    <property type="entry name" value="BINDING ROSSMANN FOLD OXIDOREDUCTASE, PUTATIVE (AFU_ORTHOLOGUE AFUA_2G10240)-RELATED"/>
    <property type="match status" value="1"/>
</dbReference>
<organism evidence="5 6">
    <name type="scientific">Lacibacter sediminis</name>
    <dbReference type="NCBI Taxonomy" id="2760713"/>
    <lineage>
        <taxon>Bacteria</taxon>
        <taxon>Pseudomonadati</taxon>
        <taxon>Bacteroidota</taxon>
        <taxon>Chitinophagia</taxon>
        <taxon>Chitinophagales</taxon>
        <taxon>Chitinophagaceae</taxon>
        <taxon>Lacibacter</taxon>
    </lineage>
</organism>
<dbReference type="Gene3D" id="3.40.50.720">
    <property type="entry name" value="NAD(P)-binding Rossmann-like Domain"/>
    <property type="match status" value="1"/>
</dbReference>